<accession>A0A382Q8J2</accession>
<protein>
    <recommendedName>
        <fullName evidence="1">Ubiquinol-cytochrome c chaperone domain-containing protein</fullName>
    </recommendedName>
</protein>
<gene>
    <name evidence="2" type="ORF">METZ01_LOCUS334181</name>
</gene>
<organism evidence="2">
    <name type="scientific">marine metagenome</name>
    <dbReference type="NCBI Taxonomy" id="408172"/>
    <lineage>
        <taxon>unclassified sequences</taxon>
        <taxon>metagenomes</taxon>
        <taxon>ecological metagenomes</taxon>
    </lineage>
</organism>
<evidence type="ECO:0000313" key="2">
    <source>
        <dbReference type="EMBL" id="SVC81327.1"/>
    </source>
</evidence>
<reference evidence="2" key="1">
    <citation type="submission" date="2018-05" db="EMBL/GenBank/DDBJ databases">
        <authorList>
            <person name="Lanie J.A."/>
            <person name="Ng W.-L."/>
            <person name="Kazmierczak K.M."/>
            <person name="Andrzejewski T.M."/>
            <person name="Davidsen T.M."/>
            <person name="Wayne K.J."/>
            <person name="Tettelin H."/>
            <person name="Glass J.I."/>
            <person name="Rusch D."/>
            <person name="Podicherti R."/>
            <person name="Tsui H.-C.T."/>
            <person name="Winkler M.E."/>
        </authorList>
    </citation>
    <scope>NUCLEOTIDE SEQUENCE</scope>
</reference>
<evidence type="ECO:0000259" key="1">
    <source>
        <dbReference type="Pfam" id="PF03981"/>
    </source>
</evidence>
<name>A0A382Q8J2_9ZZZZ</name>
<dbReference type="EMBL" id="UINC01112408">
    <property type="protein sequence ID" value="SVC81327.1"/>
    <property type="molecule type" value="Genomic_DNA"/>
</dbReference>
<feature type="domain" description="Ubiquinol-cytochrome c chaperone" evidence="1">
    <location>
        <begin position="28"/>
        <end position="106"/>
    </location>
</feature>
<dbReference type="AlphaFoldDB" id="A0A382Q8J2"/>
<dbReference type="InterPro" id="IPR021150">
    <property type="entry name" value="Ubiq_cyt_c_chap"/>
</dbReference>
<proteinExistence type="predicted"/>
<dbReference type="Pfam" id="PF03981">
    <property type="entry name" value="Ubiq_cyt_C_chap"/>
    <property type="match status" value="1"/>
</dbReference>
<sequence length="157" mass="19238">MKYNYLNIYNNLIKLTRNKKLYLNLEKDDTFSERLIFLFFHFSLFLKHFKKSIPRKNLQELFDFVIRQIELSIREIGYGDVSVNKKMKDYINLFYSIVDEIEKSDLSNNENKITLLKKYLNTDKNMDFYIEYFNKYRLFLTKNTLNIFTKDIINLNF</sequence>